<sequence>MHAGGRPVNNNSMAFLVTASFVYYLSDYDALRALDSDNPPDAPSMTEEEINALPVHKYKVQFSSRQRQDRTLYLYIDFLPALSFHSIRCVPPSYHCQLGCPTWTNGAAASDSHEGRPRDAGQIGIGERVPIRLGPLCPIHDGDSGAVCSMEAIKRRPDCLRRDDDDSSDGSGESNRNTSLRRMASTCSVDGPTASLRAARGATPRRHPMKLGQRSTHSTTIWGAAEKMPWSQAILCIRV</sequence>
<gene>
    <name evidence="2" type="ORF">B296_00029746</name>
</gene>
<evidence type="ECO:0000256" key="1">
    <source>
        <dbReference type="SAM" id="MobiDB-lite"/>
    </source>
</evidence>
<protein>
    <submittedName>
        <fullName evidence="2">Uncharacterized protein</fullName>
    </submittedName>
</protein>
<comment type="caution">
    <text evidence="2">The sequence shown here is derived from an EMBL/GenBank/DDBJ whole genome shotgun (WGS) entry which is preliminary data.</text>
</comment>
<feature type="region of interest" description="Disordered" evidence="1">
    <location>
        <begin position="159"/>
        <end position="217"/>
    </location>
</feature>
<dbReference type="Proteomes" id="UP000287651">
    <property type="component" value="Unassembled WGS sequence"/>
</dbReference>
<proteinExistence type="predicted"/>
<name>A0A426ZR31_ENSVE</name>
<feature type="compositionally biased region" description="Polar residues" evidence="1">
    <location>
        <begin position="173"/>
        <end position="188"/>
    </location>
</feature>
<reference evidence="2 3" key="1">
    <citation type="journal article" date="2014" name="Agronomy (Basel)">
        <title>A Draft Genome Sequence for Ensete ventricosum, the Drought-Tolerant Tree Against Hunger.</title>
        <authorList>
            <person name="Harrison J."/>
            <person name="Moore K.A."/>
            <person name="Paszkiewicz K."/>
            <person name="Jones T."/>
            <person name="Grant M."/>
            <person name="Ambacheew D."/>
            <person name="Muzemil S."/>
            <person name="Studholme D.J."/>
        </authorList>
    </citation>
    <scope>NUCLEOTIDE SEQUENCE [LARGE SCALE GENOMIC DNA]</scope>
</reference>
<evidence type="ECO:0000313" key="2">
    <source>
        <dbReference type="EMBL" id="RRT66466.1"/>
    </source>
</evidence>
<accession>A0A426ZR31</accession>
<evidence type="ECO:0000313" key="3">
    <source>
        <dbReference type="Proteomes" id="UP000287651"/>
    </source>
</evidence>
<dbReference type="EMBL" id="AMZH03005405">
    <property type="protein sequence ID" value="RRT66466.1"/>
    <property type="molecule type" value="Genomic_DNA"/>
</dbReference>
<organism evidence="2 3">
    <name type="scientific">Ensete ventricosum</name>
    <name type="common">Abyssinian banana</name>
    <name type="synonym">Musa ensete</name>
    <dbReference type="NCBI Taxonomy" id="4639"/>
    <lineage>
        <taxon>Eukaryota</taxon>
        <taxon>Viridiplantae</taxon>
        <taxon>Streptophyta</taxon>
        <taxon>Embryophyta</taxon>
        <taxon>Tracheophyta</taxon>
        <taxon>Spermatophyta</taxon>
        <taxon>Magnoliopsida</taxon>
        <taxon>Liliopsida</taxon>
        <taxon>Zingiberales</taxon>
        <taxon>Musaceae</taxon>
        <taxon>Ensete</taxon>
    </lineage>
</organism>
<dbReference type="AlphaFoldDB" id="A0A426ZR31"/>